<keyword evidence="2" id="KW-0472">Membrane</keyword>
<dbReference type="AlphaFoldDB" id="A0A9N9X712"/>
<dbReference type="GO" id="GO:0008028">
    <property type="term" value="F:monocarboxylic acid transmembrane transporter activity"/>
    <property type="evidence" value="ECO:0007669"/>
    <property type="project" value="TreeGrafter"/>
</dbReference>
<evidence type="ECO:0000313" key="4">
    <source>
        <dbReference type="EMBL" id="CAG9827282.1"/>
    </source>
</evidence>
<gene>
    <name evidence="4" type="ORF">DIABBA_LOCUS1295</name>
</gene>
<keyword evidence="2" id="KW-0812">Transmembrane</keyword>
<dbReference type="OrthoDB" id="6509908at2759"/>
<dbReference type="InterPro" id="IPR050327">
    <property type="entry name" value="Proton-linked_MCT"/>
</dbReference>
<feature type="transmembrane region" description="Helical" evidence="2">
    <location>
        <begin position="170"/>
        <end position="191"/>
    </location>
</feature>
<feature type="transmembrane region" description="Helical" evidence="2">
    <location>
        <begin position="510"/>
        <end position="528"/>
    </location>
</feature>
<dbReference type="InterPro" id="IPR020846">
    <property type="entry name" value="MFS_dom"/>
</dbReference>
<organism evidence="4 5">
    <name type="scientific">Diabrotica balteata</name>
    <name type="common">Banded cucumber beetle</name>
    <dbReference type="NCBI Taxonomy" id="107213"/>
    <lineage>
        <taxon>Eukaryota</taxon>
        <taxon>Metazoa</taxon>
        <taxon>Ecdysozoa</taxon>
        <taxon>Arthropoda</taxon>
        <taxon>Hexapoda</taxon>
        <taxon>Insecta</taxon>
        <taxon>Pterygota</taxon>
        <taxon>Neoptera</taxon>
        <taxon>Endopterygota</taxon>
        <taxon>Coleoptera</taxon>
        <taxon>Polyphaga</taxon>
        <taxon>Cucujiformia</taxon>
        <taxon>Chrysomeloidea</taxon>
        <taxon>Chrysomelidae</taxon>
        <taxon>Galerucinae</taxon>
        <taxon>Diabroticina</taxon>
        <taxon>Diabroticites</taxon>
        <taxon>Diabrotica</taxon>
    </lineage>
</organism>
<dbReference type="EMBL" id="OU898276">
    <property type="protein sequence ID" value="CAG9827282.1"/>
    <property type="molecule type" value="Genomic_DNA"/>
</dbReference>
<reference evidence="4" key="1">
    <citation type="submission" date="2022-01" db="EMBL/GenBank/DDBJ databases">
        <authorList>
            <person name="King R."/>
        </authorList>
    </citation>
    <scope>NUCLEOTIDE SEQUENCE</scope>
</reference>
<dbReference type="PROSITE" id="PS50850">
    <property type="entry name" value="MFS"/>
    <property type="match status" value="1"/>
</dbReference>
<dbReference type="PANTHER" id="PTHR11360:SF238">
    <property type="entry name" value="SD10469P"/>
    <property type="match status" value="1"/>
</dbReference>
<evidence type="ECO:0000313" key="5">
    <source>
        <dbReference type="Proteomes" id="UP001153709"/>
    </source>
</evidence>
<dbReference type="PANTHER" id="PTHR11360">
    <property type="entry name" value="MONOCARBOXYLATE TRANSPORTER"/>
    <property type="match status" value="1"/>
</dbReference>
<proteinExistence type="predicted"/>
<keyword evidence="5" id="KW-1185">Reference proteome</keyword>
<feature type="transmembrane region" description="Helical" evidence="2">
    <location>
        <begin position="601"/>
        <end position="621"/>
    </location>
</feature>
<feature type="transmembrane region" description="Helical" evidence="2">
    <location>
        <begin position="100"/>
        <end position="125"/>
    </location>
</feature>
<dbReference type="Gene3D" id="1.20.1250.20">
    <property type="entry name" value="MFS general substrate transporter like domains"/>
    <property type="match status" value="2"/>
</dbReference>
<feature type="transmembrane region" description="Helical" evidence="2">
    <location>
        <begin position="137"/>
        <end position="158"/>
    </location>
</feature>
<dbReference type="InterPro" id="IPR036259">
    <property type="entry name" value="MFS_trans_sf"/>
</dbReference>
<feature type="transmembrane region" description="Helical" evidence="2">
    <location>
        <begin position="633"/>
        <end position="653"/>
    </location>
</feature>
<protein>
    <recommendedName>
        <fullName evidence="3">Major facilitator superfamily (MFS) profile domain-containing protein</fullName>
    </recommendedName>
</protein>
<accession>A0A9N9X712</accession>
<dbReference type="SUPFAM" id="SSF103473">
    <property type="entry name" value="MFS general substrate transporter"/>
    <property type="match status" value="1"/>
</dbReference>
<evidence type="ECO:0000256" key="2">
    <source>
        <dbReference type="SAM" id="Phobius"/>
    </source>
</evidence>
<dbReference type="Proteomes" id="UP001153709">
    <property type="component" value="Chromosome 1"/>
</dbReference>
<dbReference type="Pfam" id="PF07690">
    <property type="entry name" value="MFS_1"/>
    <property type="match status" value="2"/>
</dbReference>
<dbReference type="InterPro" id="IPR011701">
    <property type="entry name" value="MFS"/>
</dbReference>
<evidence type="ECO:0000259" key="3">
    <source>
        <dbReference type="PROSITE" id="PS50850"/>
    </source>
</evidence>
<evidence type="ECO:0000256" key="1">
    <source>
        <dbReference type="ARBA" id="ARBA00004141"/>
    </source>
</evidence>
<dbReference type="GO" id="GO:0016020">
    <property type="term" value="C:membrane"/>
    <property type="evidence" value="ECO:0007669"/>
    <property type="project" value="UniProtKB-SubCell"/>
</dbReference>
<feature type="transmembrane region" description="Helical" evidence="2">
    <location>
        <begin position="258"/>
        <end position="277"/>
    </location>
</feature>
<sequence>MDHNEKKELDLERHVMKKYLSILDVVMEDIFKMPVATTEASEKSKSGYQKIFPEEPEDTKKCKYNGVDKSETVIDNNETDPLNNEVSSQPDIVIPPDGGWGWLVVLASFMCNLIVDGTIFSFATFLPKIVDEFNADAANVTLVGSLMSGFYLIAGPFVSAIANRYGFRSVVIFGSLSSAAAFALCYFATSVTYLCVFYGLIGGIGFGFIYAPSIIILGFYFERWRGLATGIAVCGSGIGTFVYAPMTEVLITNFGWRGAMLCHAALILLCAVCGILYRPLKAMKIDSATEPLNKPEPEFKVPVVAQQKMEAAMRMMKRGSDAGSVIDHQSSIPRLLGVNNNSVYPRVSDVYHTICVPNGTVTSKQTPHLAWTRERSKTEGKLQISHLHKLKRMRSVDKPCEVTRPLYREDIFFNQSLKRLPQYTSQTSVEYNLSVTRAPTKNDIEEERTHKCMLCPEAFRRVLATMLDLSLFQSPTFIVLAVGGFFTMMGFFVPYMFLAERAKSANIENAIWLVSSIGIANTVGRMFYGLITSLPKADALIITNIALTVGGLATIFSGLSLSREFQFTYCIIFGLATSSFAAIRSVVVVDLLGLEKLTNAFGLLLLFQGIAAIIGAPLAGTFMKATGSFDACFYFSGGLILFSAILCYPLNWINAWEKRRHLDTKSSLV</sequence>
<feature type="transmembrane region" description="Helical" evidence="2">
    <location>
        <begin position="540"/>
        <end position="560"/>
    </location>
</feature>
<feature type="transmembrane region" description="Helical" evidence="2">
    <location>
        <begin position="197"/>
        <end position="220"/>
    </location>
</feature>
<feature type="transmembrane region" description="Helical" evidence="2">
    <location>
        <begin position="566"/>
        <end position="589"/>
    </location>
</feature>
<feature type="transmembrane region" description="Helical" evidence="2">
    <location>
        <begin position="476"/>
        <end position="498"/>
    </location>
</feature>
<feature type="transmembrane region" description="Helical" evidence="2">
    <location>
        <begin position="227"/>
        <end position="246"/>
    </location>
</feature>
<dbReference type="CDD" id="cd17352">
    <property type="entry name" value="MFS_MCT_SLC16"/>
    <property type="match status" value="1"/>
</dbReference>
<name>A0A9N9X712_DIABA</name>
<keyword evidence="2" id="KW-1133">Transmembrane helix</keyword>
<feature type="domain" description="Major facilitator superfamily (MFS) profile" evidence="3">
    <location>
        <begin position="104"/>
        <end position="655"/>
    </location>
</feature>
<comment type="subcellular location">
    <subcellularLocation>
        <location evidence="1">Membrane</location>
        <topology evidence="1">Multi-pass membrane protein</topology>
    </subcellularLocation>
</comment>